<dbReference type="Proteomes" id="UP001062846">
    <property type="component" value="Chromosome 7"/>
</dbReference>
<comment type="caution">
    <text evidence="1">The sequence shown here is derived from an EMBL/GenBank/DDBJ whole genome shotgun (WGS) entry which is preliminary data.</text>
</comment>
<accession>A0ACC0N0A7</accession>
<protein>
    <submittedName>
        <fullName evidence="1">Uncharacterized protein</fullName>
    </submittedName>
</protein>
<sequence>MAIAEIFLTAFIQVVFEKLASRDLLSFARREKIHDLLMKWSRMLGEINAVLADAEEKQMKTGQRGIKLWLEDLEDLAYDLDDVLDEFSTEALRQHVLNESRASTSKVRALMPTCCTRFNPSTVVSDFRMRSKMDEITKRLKDLFDRRIGLGLQIVDAGHPTRPPQRPPTSSFIHEPRLYGQKQMEDLGSDYFRELSSRSFFQPSSRGEVSRFVMHDLINDLAQFVARRICFRMEEKLENNEGDTIITKARHSSYVRGYQDGIQKFEIFQKAKNLRSFLPFGLRDDNSCSYLTSDVPLQLLPLLRRLRVLSLRRYRICELSSSIGVLKHVRFLDLTCALIATLPESVGTLYNLQTLILRDCKNLNKLPTNMSNLINLRHLDVTGADSLREMSPKIGKLTSLLTLSNFIVRQGNGCTINELGSLTHLRGTLCISGLENVENAMDARRANLKEKQHLDVLLMKWSNISDNFRDTSVDSEVLDMLRPHEKLKELTVNGYHGLTFPTWVGNSLFSNMVNLKFQNCEKCISLPPLGRLPSLTKLYIQGTQALQNVGLEFYGSGSSNLFPALEFLTFEDMAEWKDWSPFEAEEGSRAFSRLSELSIKRCPKLLGKLPNNLPCLKKLDIKDCPLLVVAWVPSPTGLIEVRNTLQFESLISLSLKDVSILNSFNNPEVGNEAAATENARYSPLSSLTSLRVKNIQGLTCLPDWFVQGLTGLQELSLYGCPELTSLWKNEDRIHHHLLTLRRLVIEGCPKLISLFEEDEDEEGLQQHEELPYMMLLEYLEIRNCKKMEKLPRGLHNLRSLQELIIDACPCIISFPKTGLPSTLRTLRIDYCDALQSLPELMMLNSLEELEVWHCPSLTCLSSSRTGLPRNLKKLDISECEKLESVLAEEGMKINCPSLKSFDIYKCEGLKSLPDVTQNNVDGGCLKDLINLGVSLCENVEYIPQEWFTATNLRDLQVNGCKKLKGLPHNAYYNLTSLQSLRISSWDAATELISSHFTNLTFLRLDNVDKGGNKPPSEWGLHRLSSLRQLILKDYGWASFPPVEEEEEEEDGMMLWLPPSLIDLYIDKFPNLEKLSCKEFPSLEVLQIWYCPKLTTITKLGLPPSLLGLYIYGCPLLSERCSKKKKGQYWPLISHIPQVQIDNKNVFDPSS</sequence>
<reference evidence="1" key="1">
    <citation type="submission" date="2022-02" db="EMBL/GenBank/DDBJ databases">
        <title>Plant Genome Project.</title>
        <authorList>
            <person name="Zhang R.-G."/>
        </authorList>
    </citation>
    <scope>NUCLEOTIDE SEQUENCE</scope>
    <source>
        <strain evidence="1">AT1</strain>
    </source>
</reference>
<evidence type="ECO:0000313" key="2">
    <source>
        <dbReference type="Proteomes" id="UP001062846"/>
    </source>
</evidence>
<name>A0ACC0N0A7_RHOML</name>
<gene>
    <name evidence="1" type="ORF">RHMOL_Rhmol07G0078600</name>
</gene>
<dbReference type="EMBL" id="CM046394">
    <property type="protein sequence ID" value="KAI8545963.1"/>
    <property type="molecule type" value="Genomic_DNA"/>
</dbReference>
<proteinExistence type="predicted"/>
<keyword evidence="2" id="KW-1185">Reference proteome</keyword>
<organism evidence="1 2">
    <name type="scientific">Rhododendron molle</name>
    <name type="common">Chinese azalea</name>
    <name type="synonym">Azalea mollis</name>
    <dbReference type="NCBI Taxonomy" id="49168"/>
    <lineage>
        <taxon>Eukaryota</taxon>
        <taxon>Viridiplantae</taxon>
        <taxon>Streptophyta</taxon>
        <taxon>Embryophyta</taxon>
        <taxon>Tracheophyta</taxon>
        <taxon>Spermatophyta</taxon>
        <taxon>Magnoliopsida</taxon>
        <taxon>eudicotyledons</taxon>
        <taxon>Gunneridae</taxon>
        <taxon>Pentapetalae</taxon>
        <taxon>asterids</taxon>
        <taxon>Ericales</taxon>
        <taxon>Ericaceae</taxon>
        <taxon>Ericoideae</taxon>
        <taxon>Rhodoreae</taxon>
        <taxon>Rhododendron</taxon>
    </lineage>
</organism>
<evidence type="ECO:0000313" key="1">
    <source>
        <dbReference type="EMBL" id="KAI8545963.1"/>
    </source>
</evidence>